<dbReference type="Gene3D" id="1.10.10.10">
    <property type="entry name" value="Winged helix-like DNA-binding domain superfamily/Winged helix DNA-binding domain"/>
    <property type="match status" value="1"/>
</dbReference>
<keyword evidence="3" id="KW-0238">DNA-binding</keyword>
<organism evidence="6 7">
    <name type="scientific">Paenibacillus oceani</name>
    <dbReference type="NCBI Taxonomy" id="2772510"/>
    <lineage>
        <taxon>Bacteria</taxon>
        <taxon>Bacillati</taxon>
        <taxon>Bacillota</taxon>
        <taxon>Bacilli</taxon>
        <taxon>Bacillales</taxon>
        <taxon>Paenibacillaceae</taxon>
        <taxon>Paenibacillus</taxon>
    </lineage>
</organism>
<dbReference type="SUPFAM" id="SSF46785">
    <property type="entry name" value="Winged helix' DNA-binding domain"/>
    <property type="match status" value="1"/>
</dbReference>
<evidence type="ECO:0000259" key="5">
    <source>
        <dbReference type="PROSITE" id="PS50931"/>
    </source>
</evidence>
<dbReference type="CDD" id="cd05466">
    <property type="entry name" value="PBP2_LTTR_substrate"/>
    <property type="match status" value="1"/>
</dbReference>
<dbReference type="EMBL" id="JACXJA010000028">
    <property type="protein sequence ID" value="MBD2864305.1"/>
    <property type="molecule type" value="Genomic_DNA"/>
</dbReference>
<evidence type="ECO:0000256" key="1">
    <source>
        <dbReference type="ARBA" id="ARBA00009437"/>
    </source>
</evidence>
<name>A0A927H118_9BACL</name>
<accession>A0A927H118</accession>
<protein>
    <submittedName>
        <fullName evidence="6">LysR family transcriptional regulator</fullName>
    </submittedName>
</protein>
<dbReference type="GO" id="GO:0003700">
    <property type="term" value="F:DNA-binding transcription factor activity"/>
    <property type="evidence" value="ECO:0007669"/>
    <property type="project" value="InterPro"/>
</dbReference>
<comment type="similarity">
    <text evidence="1">Belongs to the LysR transcriptional regulatory family.</text>
</comment>
<dbReference type="InterPro" id="IPR036388">
    <property type="entry name" value="WH-like_DNA-bd_sf"/>
</dbReference>
<evidence type="ECO:0000313" key="7">
    <source>
        <dbReference type="Proteomes" id="UP000639396"/>
    </source>
</evidence>
<proteinExistence type="inferred from homology"/>
<dbReference type="SUPFAM" id="SSF53850">
    <property type="entry name" value="Periplasmic binding protein-like II"/>
    <property type="match status" value="1"/>
</dbReference>
<sequence length="296" mass="32487">MIEMLEGRFFKTFVTVVQERSFSRAAEKLGYVQSTVTAHIRQLEQACGKKLFNRLARGVEPTEAGEEMAKFASQFVQLGASLAEAMNRLEEPRGTVCLCALESFCVTRLPLFFGSFFATYPNIRLQLETGFFHDVVDSVAHHRADLGIVSQHPGRADLVFYPLQEERLVVVASPELGDLYDAAGWEGLSGARVVGFGSRCVYQTAAGELFSAKGLMAKDALEFASLEMIKQTVSCGLGVALLPEIGVLEEVRTGVLRVLPAEPVVLTHGLIERSGREPNAAARRLRQSLLEFFGKV</sequence>
<feature type="domain" description="HTH lysR-type" evidence="5">
    <location>
        <begin position="10"/>
        <end position="62"/>
    </location>
</feature>
<keyword evidence="2" id="KW-0805">Transcription regulation</keyword>
<dbReference type="Pfam" id="PF00126">
    <property type="entry name" value="HTH_1"/>
    <property type="match status" value="1"/>
</dbReference>
<dbReference type="Gene3D" id="3.40.190.10">
    <property type="entry name" value="Periplasmic binding protein-like II"/>
    <property type="match status" value="2"/>
</dbReference>
<gene>
    <name evidence="6" type="ORF">IDH45_20175</name>
</gene>
<reference evidence="6" key="1">
    <citation type="submission" date="2020-09" db="EMBL/GenBank/DDBJ databases">
        <title>A novel bacterium of genus Paenibacillus, isolated from South China Sea.</title>
        <authorList>
            <person name="Huang H."/>
            <person name="Mo K."/>
            <person name="Hu Y."/>
        </authorList>
    </citation>
    <scope>NUCLEOTIDE SEQUENCE</scope>
    <source>
        <strain evidence="6">IB182363</strain>
    </source>
</reference>
<dbReference type="Pfam" id="PF03466">
    <property type="entry name" value="LysR_substrate"/>
    <property type="match status" value="1"/>
</dbReference>
<dbReference type="GO" id="GO:0000976">
    <property type="term" value="F:transcription cis-regulatory region binding"/>
    <property type="evidence" value="ECO:0007669"/>
    <property type="project" value="TreeGrafter"/>
</dbReference>
<dbReference type="InterPro" id="IPR000847">
    <property type="entry name" value="LysR_HTH_N"/>
</dbReference>
<dbReference type="Proteomes" id="UP000639396">
    <property type="component" value="Unassembled WGS sequence"/>
</dbReference>
<keyword evidence="4" id="KW-0804">Transcription</keyword>
<dbReference type="PANTHER" id="PTHR30126">
    <property type="entry name" value="HTH-TYPE TRANSCRIPTIONAL REGULATOR"/>
    <property type="match status" value="1"/>
</dbReference>
<dbReference type="InterPro" id="IPR036390">
    <property type="entry name" value="WH_DNA-bd_sf"/>
</dbReference>
<evidence type="ECO:0000256" key="2">
    <source>
        <dbReference type="ARBA" id="ARBA00023015"/>
    </source>
</evidence>
<dbReference type="PROSITE" id="PS50931">
    <property type="entry name" value="HTH_LYSR"/>
    <property type="match status" value="1"/>
</dbReference>
<evidence type="ECO:0000256" key="4">
    <source>
        <dbReference type="ARBA" id="ARBA00023163"/>
    </source>
</evidence>
<dbReference type="RefSeq" id="WP_190929928.1">
    <property type="nucleotide sequence ID" value="NZ_JACXJA010000028.1"/>
</dbReference>
<dbReference type="AlphaFoldDB" id="A0A927H118"/>
<dbReference type="PRINTS" id="PR00039">
    <property type="entry name" value="HTHLYSR"/>
</dbReference>
<evidence type="ECO:0000313" key="6">
    <source>
        <dbReference type="EMBL" id="MBD2864305.1"/>
    </source>
</evidence>
<dbReference type="PANTHER" id="PTHR30126:SF40">
    <property type="entry name" value="HTH-TYPE TRANSCRIPTIONAL REGULATOR GLTR"/>
    <property type="match status" value="1"/>
</dbReference>
<evidence type="ECO:0000256" key="3">
    <source>
        <dbReference type="ARBA" id="ARBA00023125"/>
    </source>
</evidence>
<keyword evidence="7" id="KW-1185">Reference proteome</keyword>
<comment type="caution">
    <text evidence="6">The sequence shown here is derived from an EMBL/GenBank/DDBJ whole genome shotgun (WGS) entry which is preliminary data.</text>
</comment>
<dbReference type="InterPro" id="IPR005119">
    <property type="entry name" value="LysR_subst-bd"/>
</dbReference>